<dbReference type="OrthoDB" id="3564804at2759"/>
<name>A0A6A6ERX0_9PEZI</name>
<feature type="non-terminal residue" evidence="1">
    <location>
        <position position="1"/>
    </location>
</feature>
<evidence type="ECO:0000313" key="1">
    <source>
        <dbReference type="EMBL" id="KAF2192830.1"/>
    </source>
</evidence>
<sequence>GIEECSLALYKPGDTYKKLYNKLQTAIRTAERNIRNSTALITELDKIDNQFWTDRTYGRNKEKFKRFSKLRFDQKRSDNGTKYD</sequence>
<keyword evidence="2" id="KW-1185">Reference proteome</keyword>
<dbReference type="Proteomes" id="UP000800200">
    <property type="component" value="Unassembled WGS sequence"/>
</dbReference>
<accession>A0A6A6ERX0</accession>
<protein>
    <submittedName>
        <fullName evidence="1">Uncharacterized protein</fullName>
    </submittedName>
</protein>
<evidence type="ECO:0000313" key="2">
    <source>
        <dbReference type="Proteomes" id="UP000800200"/>
    </source>
</evidence>
<dbReference type="AlphaFoldDB" id="A0A6A6ERX0"/>
<proteinExistence type="predicted"/>
<reference evidence="1" key="1">
    <citation type="journal article" date="2020" name="Stud. Mycol.">
        <title>101 Dothideomycetes genomes: a test case for predicting lifestyles and emergence of pathogens.</title>
        <authorList>
            <person name="Haridas S."/>
            <person name="Albert R."/>
            <person name="Binder M."/>
            <person name="Bloem J."/>
            <person name="Labutti K."/>
            <person name="Salamov A."/>
            <person name="Andreopoulos B."/>
            <person name="Baker S."/>
            <person name="Barry K."/>
            <person name="Bills G."/>
            <person name="Bluhm B."/>
            <person name="Cannon C."/>
            <person name="Castanera R."/>
            <person name="Culley D."/>
            <person name="Daum C."/>
            <person name="Ezra D."/>
            <person name="Gonzalez J."/>
            <person name="Henrissat B."/>
            <person name="Kuo A."/>
            <person name="Liang C."/>
            <person name="Lipzen A."/>
            <person name="Lutzoni F."/>
            <person name="Magnuson J."/>
            <person name="Mondo S."/>
            <person name="Nolan M."/>
            <person name="Ohm R."/>
            <person name="Pangilinan J."/>
            <person name="Park H.-J."/>
            <person name="Ramirez L."/>
            <person name="Alfaro M."/>
            <person name="Sun H."/>
            <person name="Tritt A."/>
            <person name="Yoshinaga Y."/>
            <person name="Zwiers L.-H."/>
            <person name="Turgeon B."/>
            <person name="Goodwin S."/>
            <person name="Spatafora J."/>
            <person name="Crous P."/>
            <person name="Grigoriev I."/>
        </authorList>
    </citation>
    <scope>NUCLEOTIDE SEQUENCE</scope>
    <source>
        <strain evidence="1">CBS 207.26</strain>
    </source>
</reference>
<dbReference type="EMBL" id="ML994615">
    <property type="protein sequence ID" value="KAF2192830.1"/>
    <property type="molecule type" value="Genomic_DNA"/>
</dbReference>
<gene>
    <name evidence="1" type="ORF">K469DRAFT_554361</name>
</gene>
<organism evidence="1 2">
    <name type="scientific">Zopfia rhizophila CBS 207.26</name>
    <dbReference type="NCBI Taxonomy" id="1314779"/>
    <lineage>
        <taxon>Eukaryota</taxon>
        <taxon>Fungi</taxon>
        <taxon>Dikarya</taxon>
        <taxon>Ascomycota</taxon>
        <taxon>Pezizomycotina</taxon>
        <taxon>Dothideomycetes</taxon>
        <taxon>Dothideomycetes incertae sedis</taxon>
        <taxon>Zopfiaceae</taxon>
        <taxon>Zopfia</taxon>
    </lineage>
</organism>